<feature type="compositionally biased region" description="Pro residues" evidence="1">
    <location>
        <begin position="362"/>
        <end position="372"/>
    </location>
</feature>
<feature type="compositionally biased region" description="Polar residues" evidence="1">
    <location>
        <begin position="21"/>
        <end position="35"/>
    </location>
</feature>
<comment type="caution">
    <text evidence="3">The sequence shown here is derived from an EMBL/GenBank/DDBJ whole genome shotgun (WGS) entry which is preliminary data.</text>
</comment>
<feature type="region of interest" description="Disordered" evidence="1">
    <location>
        <begin position="841"/>
        <end position="873"/>
    </location>
</feature>
<dbReference type="AlphaFoldDB" id="A0AA36G6F8"/>
<dbReference type="SUPFAM" id="SSF101447">
    <property type="entry name" value="Formin homology 2 domain (FH2 domain)"/>
    <property type="match status" value="1"/>
</dbReference>
<feature type="region of interest" description="Disordered" evidence="1">
    <location>
        <begin position="1"/>
        <end position="45"/>
    </location>
</feature>
<feature type="region of interest" description="Disordered" evidence="1">
    <location>
        <begin position="187"/>
        <end position="336"/>
    </location>
</feature>
<dbReference type="Proteomes" id="UP001177023">
    <property type="component" value="Unassembled WGS sequence"/>
</dbReference>
<feature type="compositionally biased region" description="Pro residues" evidence="1">
    <location>
        <begin position="384"/>
        <end position="395"/>
    </location>
</feature>
<dbReference type="Gene3D" id="1.20.58.2220">
    <property type="entry name" value="Formin, FH2 domain"/>
    <property type="match status" value="1"/>
</dbReference>
<evidence type="ECO:0000259" key="2">
    <source>
        <dbReference type="PROSITE" id="PS51444"/>
    </source>
</evidence>
<dbReference type="InterPro" id="IPR042201">
    <property type="entry name" value="FH2_Formin_sf"/>
</dbReference>
<dbReference type="PROSITE" id="PS51444">
    <property type="entry name" value="FH2"/>
    <property type="match status" value="1"/>
</dbReference>
<feature type="non-terminal residue" evidence="3">
    <location>
        <position position="1"/>
    </location>
</feature>
<gene>
    <name evidence="3" type="ORF">MSPICULIGERA_LOCUS18048</name>
</gene>
<feature type="compositionally biased region" description="Pro residues" evidence="1">
    <location>
        <begin position="406"/>
        <end position="416"/>
    </location>
</feature>
<reference evidence="3" key="1">
    <citation type="submission" date="2023-06" db="EMBL/GenBank/DDBJ databases">
        <authorList>
            <person name="Delattre M."/>
        </authorList>
    </citation>
    <scope>NUCLEOTIDE SEQUENCE</scope>
    <source>
        <strain evidence="3">AF72</strain>
    </source>
</reference>
<accession>A0AA36G6F8</accession>
<keyword evidence="4" id="KW-1185">Reference proteome</keyword>
<organism evidence="3 4">
    <name type="scientific">Mesorhabditis spiculigera</name>
    <dbReference type="NCBI Taxonomy" id="96644"/>
    <lineage>
        <taxon>Eukaryota</taxon>
        <taxon>Metazoa</taxon>
        <taxon>Ecdysozoa</taxon>
        <taxon>Nematoda</taxon>
        <taxon>Chromadorea</taxon>
        <taxon>Rhabditida</taxon>
        <taxon>Rhabditina</taxon>
        <taxon>Rhabditomorpha</taxon>
        <taxon>Rhabditoidea</taxon>
        <taxon>Rhabditidae</taxon>
        <taxon>Mesorhabditinae</taxon>
        <taxon>Mesorhabditis</taxon>
    </lineage>
</organism>
<evidence type="ECO:0000313" key="4">
    <source>
        <dbReference type="Proteomes" id="UP001177023"/>
    </source>
</evidence>
<dbReference type="InterPro" id="IPR015425">
    <property type="entry name" value="FH2_Formin"/>
</dbReference>
<feature type="domain" description="FH2" evidence="2">
    <location>
        <begin position="436"/>
        <end position="852"/>
    </location>
</feature>
<feature type="compositionally biased region" description="Basic residues" evidence="1">
    <location>
        <begin position="258"/>
        <end position="268"/>
    </location>
</feature>
<dbReference type="SMART" id="SM00498">
    <property type="entry name" value="FH2"/>
    <property type="match status" value="1"/>
</dbReference>
<feature type="compositionally biased region" description="Polar residues" evidence="1">
    <location>
        <begin position="195"/>
        <end position="216"/>
    </location>
</feature>
<evidence type="ECO:0000256" key="1">
    <source>
        <dbReference type="SAM" id="MobiDB-lite"/>
    </source>
</evidence>
<dbReference type="Pfam" id="PF02181">
    <property type="entry name" value="FH2"/>
    <property type="match status" value="1"/>
</dbReference>
<dbReference type="InterPro" id="IPR051425">
    <property type="entry name" value="Formin_Homology"/>
</dbReference>
<dbReference type="PANTHER" id="PTHR45725:SF1">
    <property type="entry name" value="DISHEVELLED ASSOCIATED ACTIVATOR OF MORPHOGENESIS, ISOFORM D"/>
    <property type="match status" value="1"/>
</dbReference>
<dbReference type="EMBL" id="CATQJA010002657">
    <property type="protein sequence ID" value="CAJ0579843.1"/>
    <property type="molecule type" value="Genomic_DNA"/>
</dbReference>
<protein>
    <recommendedName>
        <fullName evidence="2">FH2 domain-containing protein</fullName>
    </recommendedName>
</protein>
<proteinExistence type="predicted"/>
<dbReference type="PANTHER" id="PTHR45725">
    <property type="entry name" value="FORMIN HOMOLOGY 2 FAMILY MEMBER"/>
    <property type="match status" value="1"/>
</dbReference>
<evidence type="ECO:0000313" key="3">
    <source>
        <dbReference type="EMBL" id="CAJ0579843.1"/>
    </source>
</evidence>
<name>A0AA36G6F8_9BILA</name>
<sequence length="888" mass="98329">MGNPSRQRRPPWNGRPKQTSKRQGSNQPSSTNANATPPVPPPAGVKVPMVKEQVLRLIQPRVPLDTRAEILSGINALVDAQEDYLKRNMLRQDLYSVTHLREAMERCQHEARGLHASHQLPVEIRKFRNSEANDLALREGDSGSSPLNIFIAAFQKARGHKFDMRLLEFLQSLADGTKPMERDWVISFGPKSPRKQLSGTASTLEVATTTDSQDPLTNRPELGSLADSPGQSDEEVSHHHQARGLLKAAAPLGNPIPRRPRSLSRMRSARTSSYDLGVVSSRSSRGLELEVAPVGNGNDGEEATTSDERSRNPQRPRLPPINRHAPDAPPPPFTKPMARIAALPAVKAAPVPSPLARTPAVTQPPPPAPPLPANLLAPKGNVSGPPPPPAPPLPPNLLGSTSAVKVPPPPPPPPPANLLVRQGRFTPAHVTKSTESWRKDRKTSMLRSADWVEGYAIQNESTIWNDPELSRPDFSEAEQKEASVDCLLLKLVFQLLCAFEMVDKAPHRKTGTIQMAFPASPLLKTPVSARAGVPASPAMSAKRKPILDDRQAMQIAFPLKTQLRGSTVDAWIERVKASDGQLNIDTLAALIKAWPTDTQLLAFEKVEREDLHGNEDLFCWEVSRQKNLKPRCQLIVAVADYEEKIRLLSNATDELEKAVAGSQSEAIKQLLTKCLNYGNFLNQGSTLANRAGYRLTALKSILEFKNQRGRTIVSIIAEHTSFEVAELEGLAKDLLVKADLKESEDQAKKWRMELTAHLRLLEKTTDTELQERFTARLKAFSEELDDVVRRLAELRAREKELLTYFCAMKMSIEKMFGCLAECVTLWVAAIKQLAADRQREEKEEKRRQYAATHLPSPKPKRSTTTDELASPRDQMLAELKQRAGLLNE</sequence>
<feature type="region of interest" description="Disordered" evidence="1">
    <location>
        <begin position="352"/>
        <end position="420"/>
    </location>
</feature>